<dbReference type="Proteomes" id="UP000799423">
    <property type="component" value="Unassembled WGS sequence"/>
</dbReference>
<dbReference type="EMBL" id="MU006336">
    <property type="protein sequence ID" value="KAF2846334.1"/>
    <property type="molecule type" value="Genomic_DNA"/>
</dbReference>
<protein>
    <submittedName>
        <fullName evidence="1">Uncharacterized protein</fullName>
    </submittedName>
</protein>
<evidence type="ECO:0000313" key="2">
    <source>
        <dbReference type="Proteomes" id="UP000799423"/>
    </source>
</evidence>
<proteinExistence type="predicted"/>
<accession>A0A6A7AU86</accession>
<keyword evidence="2" id="KW-1185">Reference proteome</keyword>
<dbReference type="AlphaFoldDB" id="A0A6A7AU86"/>
<reference evidence="1" key="1">
    <citation type="submission" date="2020-01" db="EMBL/GenBank/DDBJ databases">
        <authorList>
            <consortium name="DOE Joint Genome Institute"/>
            <person name="Haridas S."/>
            <person name="Albert R."/>
            <person name="Binder M."/>
            <person name="Bloem J."/>
            <person name="Labutti K."/>
            <person name="Salamov A."/>
            <person name="Andreopoulos B."/>
            <person name="Baker S.E."/>
            <person name="Barry K."/>
            <person name="Bills G."/>
            <person name="Bluhm B.H."/>
            <person name="Cannon C."/>
            <person name="Castanera R."/>
            <person name="Culley D.E."/>
            <person name="Daum C."/>
            <person name="Ezra D."/>
            <person name="Gonzalez J.B."/>
            <person name="Henrissat B."/>
            <person name="Kuo A."/>
            <person name="Liang C."/>
            <person name="Lipzen A."/>
            <person name="Lutzoni F."/>
            <person name="Magnuson J."/>
            <person name="Mondo S."/>
            <person name="Nolan M."/>
            <person name="Ohm R."/>
            <person name="Pangilinan J."/>
            <person name="Park H.-J."/>
            <person name="Ramirez L."/>
            <person name="Alfaro M."/>
            <person name="Sun H."/>
            <person name="Tritt A."/>
            <person name="Yoshinaga Y."/>
            <person name="Zwiers L.-H."/>
            <person name="Turgeon B.G."/>
            <person name="Goodwin S.B."/>
            <person name="Spatafora J.W."/>
            <person name="Crous P.W."/>
            <person name="Grigoriev I.V."/>
        </authorList>
    </citation>
    <scope>NUCLEOTIDE SEQUENCE</scope>
    <source>
        <strain evidence="1">IPT5</strain>
    </source>
</reference>
<organism evidence="1 2">
    <name type="scientific">Plenodomus tracheiphilus IPT5</name>
    <dbReference type="NCBI Taxonomy" id="1408161"/>
    <lineage>
        <taxon>Eukaryota</taxon>
        <taxon>Fungi</taxon>
        <taxon>Dikarya</taxon>
        <taxon>Ascomycota</taxon>
        <taxon>Pezizomycotina</taxon>
        <taxon>Dothideomycetes</taxon>
        <taxon>Pleosporomycetidae</taxon>
        <taxon>Pleosporales</taxon>
        <taxon>Pleosporineae</taxon>
        <taxon>Leptosphaeriaceae</taxon>
        <taxon>Plenodomus</taxon>
    </lineage>
</organism>
<name>A0A6A7AU86_9PLEO</name>
<dbReference type="OrthoDB" id="10254945at2759"/>
<evidence type="ECO:0000313" key="1">
    <source>
        <dbReference type="EMBL" id="KAF2846334.1"/>
    </source>
</evidence>
<gene>
    <name evidence="1" type="ORF">T440DRAFT_482687</name>
</gene>
<sequence length="307" mass="34407">MITSLFDSILPSMLSFDFNNLKSHGELSDGMAFASEHAYNVYLATQTQYPSQFHKPWILYGKQDERENAQLRIAIVLCHELAHIVWIFRAGGSCMVFADGSSLKEPLHCPNDCEAELGYSWENHVFGGAIWAIDHPGIFIAYYEDNVMLFRKSTWDNFEELYTTHQLRLPGVTESDFNFQAEDPNKPSLWTLYKKGVKQQDCTMSENPPFIVWTNVRPRLERLRLANTHIYANAIQNSDEPREGSTQAVVSSSATISAGMMELSVIITSLASTASQSTHEHSGKRADSPMALDVETLSLDASEPSTG</sequence>